<protein>
    <submittedName>
        <fullName evidence="1">Uncharacterized protein</fullName>
    </submittedName>
</protein>
<keyword evidence="2" id="KW-1185">Reference proteome</keyword>
<organism evidence="1 2">
    <name type="scientific">Suillus discolor</name>
    <dbReference type="NCBI Taxonomy" id="1912936"/>
    <lineage>
        <taxon>Eukaryota</taxon>
        <taxon>Fungi</taxon>
        <taxon>Dikarya</taxon>
        <taxon>Basidiomycota</taxon>
        <taxon>Agaricomycotina</taxon>
        <taxon>Agaricomycetes</taxon>
        <taxon>Agaricomycetidae</taxon>
        <taxon>Boletales</taxon>
        <taxon>Suillineae</taxon>
        <taxon>Suillaceae</taxon>
        <taxon>Suillus</taxon>
    </lineage>
</organism>
<dbReference type="Proteomes" id="UP000823399">
    <property type="component" value="Unassembled WGS sequence"/>
</dbReference>
<proteinExistence type="predicted"/>
<gene>
    <name evidence="1" type="ORF">F5147DRAFT_763488</name>
</gene>
<reference evidence="1" key="1">
    <citation type="journal article" date="2020" name="New Phytol.">
        <title>Comparative genomics reveals dynamic genome evolution in host specialist ectomycorrhizal fungi.</title>
        <authorList>
            <person name="Lofgren L.A."/>
            <person name="Nguyen N.H."/>
            <person name="Vilgalys R."/>
            <person name="Ruytinx J."/>
            <person name="Liao H.L."/>
            <person name="Branco S."/>
            <person name="Kuo A."/>
            <person name="LaButti K."/>
            <person name="Lipzen A."/>
            <person name="Andreopoulos W."/>
            <person name="Pangilinan J."/>
            <person name="Riley R."/>
            <person name="Hundley H."/>
            <person name="Na H."/>
            <person name="Barry K."/>
            <person name="Grigoriev I.V."/>
            <person name="Stajich J.E."/>
            <person name="Kennedy P.G."/>
        </authorList>
    </citation>
    <scope>NUCLEOTIDE SEQUENCE</scope>
    <source>
        <strain evidence="1">FC423</strain>
    </source>
</reference>
<dbReference type="GeneID" id="64702900"/>
<comment type="caution">
    <text evidence="1">The sequence shown here is derived from an EMBL/GenBank/DDBJ whole genome shotgun (WGS) entry which is preliminary data.</text>
</comment>
<sequence length="158" mass="18295">MNPTVFRSSGQVTDVVILSRHYFMPSSVEYKIDSTNNQFANDLSTSTTMICISHSTSQLYIYKVNGRNEMVNDKREKEGKRQWRDKTWGREELGDIRKLENCWENGRMSKQGEWGVDGRQEMGDGRREDVGDNWEMGRCRKKLGTIVILPDYKFGSAP</sequence>
<dbReference type="AlphaFoldDB" id="A0A9P7EZI7"/>
<accession>A0A9P7EZI7</accession>
<name>A0A9P7EZI7_9AGAM</name>
<dbReference type="RefSeq" id="XP_041288289.1">
    <property type="nucleotide sequence ID" value="XM_041440641.1"/>
</dbReference>
<evidence type="ECO:0000313" key="2">
    <source>
        <dbReference type="Proteomes" id="UP000823399"/>
    </source>
</evidence>
<dbReference type="EMBL" id="JABBWM010000068">
    <property type="protein sequence ID" value="KAG2096697.1"/>
    <property type="molecule type" value="Genomic_DNA"/>
</dbReference>
<evidence type="ECO:0000313" key="1">
    <source>
        <dbReference type="EMBL" id="KAG2096697.1"/>
    </source>
</evidence>